<evidence type="ECO:0000313" key="2">
    <source>
        <dbReference type="Proteomes" id="UP000265520"/>
    </source>
</evidence>
<comment type="caution">
    <text evidence="1">The sequence shown here is derived from an EMBL/GenBank/DDBJ whole genome shotgun (WGS) entry which is preliminary data.</text>
</comment>
<dbReference type="EMBL" id="LXQA010356074">
    <property type="protein sequence ID" value="MCI46334.1"/>
    <property type="molecule type" value="Genomic_DNA"/>
</dbReference>
<dbReference type="GO" id="GO:0004519">
    <property type="term" value="F:endonuclease activity"/>
    <property type="evidence" value="ECO:0007669"/>
    <property type="project" value="UniProtKB-KW"/>
</dbReference>
<keyword evidence="1" id="KW-0540">Nuclease</keyword>
<accession>A0A392SDQ5</accession>
<organism evidence="1 2">
    <name type="scientific">Trifolium medium</name>
    <dbReference type="NCBI Taxonomy" id="97028"/>
    <lineage>
        <taxon>Eukaryota</taxon>
        <taxon>Viridiplantae</taxon>
        <taxon>Streptophyta</taxon>
        <taxon>Embryophyta</taxon>
        <taxon>Tracheophyta</taxon>
        <taxon>Spermatophyta</taxon>
        <taxon>Magnoliopsida</taxon>
        <taxon>eudicotyledons</taxon>
        <taxon>Gunneridae</taxon>
        <taxon>Pentapetalae</taxon>
        <taxon>rosids</taxon>
        <taxon>fabids</taxon>
        <taxon>Fabales</taxon>
        <taxon>Fabaceae</taxon>
        <taxon>Papilionoideae</taxon>
        <taxon>50 kb inversion clade</taxon>
        <taxon>NPAAA clade</taxon>
        <taxon>Hologalegina</taxon>
        <taxon>IRL clade</taxon>
        <taxon>Trifolieae</taxon>
        <taxon>Trifolium</taxon>
    </lineage>
</organism>
<feature type="non-terminal residue" evidence="1">
    <location>
        <position position="1"/>
    </location>
</feature>
<protein>
    <submittedName>
        <fullName evidence="1">Endonuclease/exonuclease/phosphatase family protein</fullName>
    </submittedName>
</protein>
<dbReference type="GO" id="GO:0004527">
    <property type="term" value="F:exonuclease activity"/>
    <property type="evidence" value="ECO:0007669"/>
    <property type="project" value="UniProtKB-KW"/>
</dbReference>
<keyword evidence="2" id="KW-1185">Reference proteome</keyword>
<dbReference type="Proteomes" id="UP000265520">
    <property type="component" value="Unassembled WGS sequence"/>
</dbReference>
<proteinExistence type="predicted"/>
<name>A0A392SDQ5_9FABA</name>
<keyword evidence="1" id="KW-0255">Endonuclease</keyword>
<evidence type="ECO:0000313" key="1">
    <source>
        <dbReference type="EMBL" id="MCI46334.1"/>
    </source>
</evidence>
<reference evidence="1 2" key="1">
    <citation type="journal article" date="2018" name="Front. Plant Sci.">
        <title>Red Clover (Trifolium pratense) and Zigzag Clover (T. medium) - A Picture of Genomic Similarities and Differences.</title>
        <authorList>
            <person name="Dluhosova J."/>
            <person name="Istvanek J."/>
            <person name="Nedelnik J."/>
            <person name="Repkova J."/>
        </authorList>
    </citation>
    <scope>NUCLEOTIDE SEQUENCE [LARGE SCALE GENOMIC DNA]</scope>
    <source>
        <strain evidence="2">cv. 10/8</strain>
        <tissue evidence="1">Leaf</tissue>
    </source>
</reference>
<sequence length="91" mass="10626">PVISNPMVRLQLKLKRLKSAHKIWNKTVFGNIDTNIKLATDEVVRLQILIDQSGLTEELQQLDYKAQLILTNALLNQDQFWLEKARVQHFM</sequence>
<keyword evidence="1" id="KW-0378">Hydrolase</keyword>
<keyword evidence="1" id="KW-0269">Exonuclease</keyword>
<dbReference type="AlphaFoldDB" id="A0A392SDQ5"/>